<comment type="caution">
    <text evidence="2">The sequence shown here is derived from an EMBL/GenBank/DDBJ whole genome shotgun (WGS) entry which is preliminary data.</text>
</comment>
<reference evidence="2 3" key="1">
    <citation type="submission" date="2019-11" db="EMBL/GenBank/DDBJ databases">
        <title>Draft genome sequences of five Paenibacillus species of dairy origin.</title>
        <authorList>
            <person name="Olajide A.M."/>
            <person name="Chen S."/>
            <person name="Lapointe G."/>
        </authorList>
    </citation>
    <scope>NUCLEOTIDE SEQUENCE [LARGE SCALE GENOMIC DNA]</scope>
    <source>
        <strain evidence="2 3">3CT49</strain>
    </source>
</reference>
<protein>
    <recommendedName>
        <fullName evidence="1">HTH LytTR-type domain-containing protein</fullName>
    </recommendedName>
</protein>
<dbReference type="Gene3D" id="2.40.50.1020">
    <property type="entry name" value="LytTr DNA-binding domain"/>
    <property type="match status" value="1"/>
</dbReference>
<evidence type="ECO:0000259" key="1">
    <source>
        <dbReference type="PROSITE" id="PS50930"/>
    </source>
</evidence>
<dbReference type="PANTHER" id="PTHR37299">
    <property type="entry name" value="TRANSCRIPTIONAL REGULATOR-RELATED"/>
    <property type="match status" value="1"/>
</dbReference>
<accession>A0A6N8EXN4</accession>
<dbReference type="PANTHER" id="PTHR37299:SF4">
    <property type="entry name" value="TRANSCRIPTIONAL REGULATOR"/>
    <property type="match status" value="1"/>
</dbReference>
<dbReference type="PROSITE" id="PS50930">
    <property type="entry name" value="HTH_LYTTR"/>
    <property type="match status" value="1"/>
</dbReference>
<sequence length="251" mass="27863">MNPLKLIIDQSLDHEDVEITIKCRLIDAELEKLIAQIRLYGFSITGKKDGATYPLRPEDIYYFESIDDKTFAYCEKDVYECSLRLYELEQQFARADFVRISKSCILNIMKLSSSSIVFFLTTFLRSQNAFSASSTVIGTLSGFLTGIYVPDGQPAGSGAMGHQGISRIARRHAHSQRNAGAAAGDLLRRSAGRNGGGVHAAHGRGVSIRRLHGGELAKHRHFARDYSFVFRLVPAEFVAEKQIAQARGHKP</sequence>
<gene>
    <name evidence="2" type="ORF">GNQ08_18845</name>
</gene>
<dbReference type="AlphaFoldDB" id="A0A6N8EXN4"/>
<name>A0A6N8EXN4_PAEMA</name>
<dbReference type="InterPro" id="IPR046947">
    <property type="entry name" value="LytR-like"/>
</dbReference>
<feature type="domain" description="HTH LytTR-type" evidence="1">
    <location>
        <begin position="44"/>
        <end position="108"/>
    </location>
</feature>
<dbReference type="EMBL" id="WNZZ01000015">
    <property type="protein sequence ID" value="MUG24435.1"/>
    <property type="molecule type" value="Genomic_DNA"/>
</dbReference>
<dbReference type="Pfam" id="PF04397">
    <property type="entry name" value="LytTR"/>
    <property type="match status" value="1"/>
</dbReference>
<dbReference type="GO" id="GO:0000156">
    <property type="term" value="F:phosphorelay response regulator activity"/>
    <property type="evidence" value="ECO:0007669"/>
    <property type="project" value="InterPro"/>
</dbReference>
<evidence type="ECO:0000313" key="2">
    <source>
        <dbReference type="EMBL" id="MUG24435.1"/>
    </source>
</evidence>
<dbReference type="InterPro" id="IPR007492">
    <property type="entry name" value="LytTR_DNA-bd_dom"/>
</dbReference>
<dbReference type="SMART" id="SM00850">
    <property type="entry name" value="LytTR"/>
    <property type="match status" value="1"/>
</dbReference>
<evidence type="ECO:0000313" key="3">
    <source>
        <dbReference type="Proteomes" id="UP000442469"/>
    </source>
</evidence>
<dbReference type="GO" id="GO:0003677">
    <property type="term" value="F:DNA binding"/>
    <property type="evidence" value="ECO:0007669"/>
    <property type="project" value="InterPro"/>
</dbReference>
<organism evidence="2 3">
    <name type="scientific">Paenibacillus macerans</name>
    <name type="common">Bacillus macerans</name>
    <dbReference type="NCBI Taxonomy" id="44252"/>
    <lineage>
        <taxon>Bacteria</taxon>
        <taxon>Bacillati</taxon>
        <taxon>Bacillota</taxon>
        <taxon>Bacilli</taxon>
        <taxon>Bacillales</taxon>
        <taxon>Paenibacillaceae</taxon>
        <taxon>Paenibacillus</taxon>
    </lineage>
</organism>
<proteinExistence type="predicted"/>
<dbReference type="Proteomes" id="UP000442469">
    <property type="component" value="Unassembled WGS sequence"/>
</dbReference>